<keyword evidence="2" id="KW-0433">Leucine-rich repeat</keyword>
<keyword evidence="5" id="KW-0611">Plant defense</keyword>
<dbReference type="SUPFAM" id="SSF52540">
    <property type="entry name" value="P-loop containing nucleoside triphosphate hydrolases"/>
    <property type="match status" value="1"/>
</dbReference>
<dbReference type="InterPro" id="IPR003593">
    <property type="entry name" value="AAA+_ATPase"/>
</dbReference>
<evidence type="ECO:0000256" key="2">
    <source>
        <dbReference type="ARBA" id="ARBA00022614"/>
    </source>
</evidence>
<keyword evidence="7" id="KW-0175">Coiled coil</keyword>
<evidence type="ECO:0000313" key="11">
    <source>
        <dbReference type="RefSeq" id="XP_071929988.1"/>
    </source>
</evidence>
<dbReference type="InterPro" id="IPR027417">
    <property type="entry name" value="P-loop_NTPase"/>
</dbReference>
<dbReference type="PANTHER" id="PTHR33463">
    <property type="entry name" value="NB-ARC DOMAIN-CONTAINING PROTEIN-RELATED"/>
    <property type="match status" value="1"/>
</dbReference>
<keyword evidence="4" id="KW-0547">Nucleotide-binding</keyword>
<dbReference type="InterPro" id="IPR032675">
    <property type="entry name" value="LRR_dom_sf"/>
</dbReference>
<evidence type="ECO:0000256" key="6">
    <source>
        <dbReference type="ARBA" id="ARBA00022840"/>
    </source>
</evidence>
<evidence type="ECO:0000256" key="4">
    <source>
        <dbReference type="ARBA" id="ARBA00022741"/>
    </source>
</evidence>
<dbReference type="InterPro" id="IPR036388">
    <property type="entry name" value="WH-like_DNA-bd_sf"/>
</dbReference>
<dbReference type="InterPro" id="IPR042197">
    <property type="entry name" value="Apaf_helical"/>
</dbReference>
<dbReference type="SMART" id="SM00382">
    <property type="entry name" value="AAA"/>
    <property type="match status" value="1"/>
</dbReference>
<dbReference type="SUPFAM" id="SSF52058">
    <property type="entry name" value="L domain-like"/>
    <property type="match status" value="1"/>
</dbReference>
<dbReference type="InterPro" id="IPR001611">
    <property type="entry name" value="Leu-rich_rpt"/>
</dbReference>
<evidence type="ECO:0000256" key="1">
    <source>
        <dbReference type="ARBA" id="ARBA00008894"/>
    </source>
</evidence>
<evidence type="ECO:0000256" key="5">
    <source>
        <dbReference type="ARBA" id="ARBA00022821"/>
    </source>
</evidence>
<dbReference type="InterPro" id="IPR050905">
    <property type="entry name" value="Plant_NBS-LRR"/>
</dbReference>
<evidence type="ECO:0000313" key="10">
    <source>
        <dbReference type="RefSeq" id="XP_071929979.1"/>
    </source>
</evidence>
<reference evidence="10 11" key="2">
    <citation type="submission" date="2025-05" db="UniProtKB">
        <authorList>
            <consortium name="RefSeq"/>
        </authorList>
    </citation>
    <scope>NUCLEOTIDE SEQUENCE [LARGE SCALE GENOMIC DNA]</scope>
    <source>
        <tissue evidence="10 11">Leaves</tissue>
    </source>
</reference>
<dbReference type="InterPro" id="IPR003591">
    <property type="entry name" value="Leu-rich_rpt_typical-subtyp"/>
</dbReference>
<dbReference type="PANTHER" id="PTHR33463:SF187">
    <property type="entry name" value="AND NB-ARC DOMAIN DISEASE RESISTANCE PROTEIN, PUTATIVE-RELATED"/>
    <property type="match status" value="1"/>
</dbReference>
<dbReference type="GeneID" id="113694244"/>
<gene>
    <name evidence="10 11" type="primary">LOC113694244</name>
</gene>
<evidence type="ECO:0000313" key="9">
    <source>
        <dbReference type="Proteomes" id="UP001652660"/>
    </source>
</evidence>
<dbReference type="PRINTS" id="PR00364">
    <property type="entry name" value="DISEASERSIST"/>
</dbReference>
<dbReference type="Pfam" id="PF00931">
    <property type="entry name" value="NB-ARC"/>
    <property type="match status" value="1"/>
</dbReference>
<dbReference type="InterPro" id="IPR058922">
    <property type="entry name" value="WHD_DRP"/>
</dbReference>
<dbReference type="Pfam" id="PF23559">
    <property type="entry name" value="WHD_DRP"/>
    <property type="match status" value="1"/>
</dbReference>
<accession>A0ABM4WDW4</accession>
<dbReference type="Gene3D" id="3.40.50.300">
    <property type="entry name" value="P-loop containing nucleotide triphosphate hydrolases"/>
    <property type="match status" value="1"/>
</dbReference>
<feature type="domain" description="AAA+ ATPase" evidence="8">
    <location>
        <begin position="153"/>
        <end position="288"/>
    </location>
</feature>
<dbReference type="RefSeq" id="XP_071929988.1">
    <property type="nucleotide sequence ID" value="XM_072073887.1"/>
</dbReference>
<feature type="coiled-coil region" evidence="7">
    <location>
        <begin position="20"/>
        <end position="84"/>
    </location>
</feature>
<dbReference type="Gene3D" id="1.10.10.10">
    <property type="entry name" value="Winged helix-like DNA-binding domain superfamily/Winged helix DNA-binding domain"/>
    <property type="match status" value="1"/>
</dbReference>
<keyword evidence="6" id="KW-0067">ATP-binding</keyword>
<dbReference type="Gene3D" id="1.10.8.430">
    <property type="entry name" value="Helical domain of apoptotic protease-activating factors"/>
    <property type="match status" value="1"/>
</dbReference>
<dbReference type="SMART" id="SM00369">
    <property type="entry name" value="LRR_TYP"/>
    <property type="match status" value="3"/>
</dbReference>
<name>A0ABM4WDW4_COFAR</name>
<evidence type="ECO:0000256" key="7">
    <source>
        <dbReference type="SAM" id="Coils"/>
    </source>
</evidence>
<proteinExistence type="inferred from homology"/>
<dbReference type="RefSeq" id="XP_071929979.1">
    <property type="nucleotide sequence ID" value="XM_072073878.1"/>
</dbReference>
<comment type="similarity">
    <text evidence="1">Belongs to the disease resistance NB-LRR family.</text>
</comment>
<keyword evidence="3" id="KW-0677">Repeat</keyword>
<dbReference type="Pfam" id="PF23247">
    <property type="entry name" value="LRR_RPS2"/>
    <property type="match status" value="1"/>
</dbReference>
<reference evidence="9" key="1">
    <citation type="journal article" date="2025" name="Foods">
        <title>Unveiling the Microbial Signatures of Arabica Coffee Cherries: Insights into Ripeness Specific Diversity, Functional Traits, and Implications for Quality and Safety.</title>
        <authorList>
            <consortium name="RefSeq"/>
            <person name="Tenea G.N."/>
            <person name="Cifuentes V."/>
            <person name="Reyes P."/>
            <person name="Cevallos-Vallejos M."/>
        </authorList>
    </citation>
    <scope>NUCLEOTIDE SEQUENCE [LARGE SCALE GENOMIC DNA]</scope>
</reference>
<dbReference type="Proteomes" id="UP001652660">
    <property type="component" value="Chromosome 1c"/>
</dbReference>
<dbReference type="Pfam" id="PF13855">
    <property type="entry name" value="LRR_8"/>
    <property type="match status" value="1"/>
</dbReference>
<dbReference type="Gene3D" id="3.80.10.10">
    <property type="entry name" value="Ribonuclease Inhibitor"/>
    <property type="match status" value="2"/>
</dbReference>
<dbReference type="InterPro" id="IPR002182">
    <property type="entry name" value="NB-ARC"/>
</dbReference>
<evidence type="ECO:0000259" key="8">
    <source>
        <dbReference type="SMART" id="SM00382"/>
    </source>
</evidence>
<organism evidence="9 11">
    <name type="scientific">Coffea arabica</name>
    <name type="common">Arabian coffee</name>
    <dbReference type="NCBI Taxonomy" id="13443"/>
    <lineage>
        <taxon>Eukaryota</taxon>
        <taxon>Viridiplantae</taxon>
        <taxon>Streptophyta</taxon>
        <taxon>Embryophyta</taxon>
        <taxon>Tracheophyta</taxon>
        <taxon>Spermatophyta</taxon>
        <taxon>Magnoliopsida</taxon>
        <taxon>eudicotyledons</taxon>
        <taxon>Gunneridae</taxon>
        <taxon>Pentapetalae</taxon>
        <taxon>asterids</taxon>
        <taxon>lamiids</taxon>
        <taxon>Gentianales</taxon>
        <taxon>Rubiaceae</taxon>
        <taxon>Ixoroideae</taxon>
        <taxon>Gardenieae complex</taxon>
        <taxon>Bertiereae - Coffeeae clade</taxon>
        <taxon>Coffeeae</taxon>
        <taxon>Coffea</taxon>
    </lineage>
</organism>
<evidence type="ECO:0000256" key="3">
    <source>
        <dbReference type="ARBA" id="ARBA00022737"/>
    </source>
</evidence>
<sequence length="991" mass="112591">MIDKLKDLATDLGVKWLQDYLGLEEKLENLETRINLVKYRAIDMVTLTKLQSGKKRKKEVEEWLKKVERKKIEFRDLRAQVQQARFYSRIQLVRRVETMMGEVEDLVQWGAFSGGLFLDMYGAKGAPLLAATWKGQAFEQNLREIWECVMDDEIFSIGIYGMGGVGKTTLATHVHNNLLKEAKFSGHVCWITVSQEANIHKLQKDIAKFLPVDLSCEDNDRKRAAQLFQALKRRRNFVLILDDVWTHFDLENVGIPLRVDGSKLIITSRSLDVCRAMGCQKEVKVKPLCYQEAWTLFLEKLGCCRPLPPDIEEIAKSMVKNCAGLPLGIITVAGSMKGTDDIHEWRDALEELEDPVARQDCEVFKILHYSYSRLRDQRLKDCFLYCSLYPEDCEIPRDELIASFIRERLIDKRRTRQAEFDQGHALLNKLENACLLEGVVKIKEDDTEAKYVKMHDLMRDMALKITKTKPKYLVKAGIWLRDVPDKSEWKEDLDKVSLRFNVVSSIPLGISPYCPKLSTLSLWGNELTSIPCSFFAHFGALQVLDLSCNRSLEELPNCISELERLAALLLFSCRDLRFVPSLEKLKALRELDLSDTKISDVPEGLERLVNLKCLNMVQTNLEMISEGIISKLSCLQSLGIPRQVSVQVEELESLKQLEEFIGGFPEANSFCRFVRSRQRFNRPSFYVIQVGSGLLKGLSGHFQQMASKRVVFSFTNVNPGGKKRANILPDDIQELEICACQGLGSCLNDTFAEFNTQARGLTHCLIEGSSEIRSLLKLSSSEDQFVIKGQNSACAPLQNLKHLRLICLSNFNGLFEWDSVANAIPPPSTFSCLRSLFIDRCGKLKKLFTPRLLQSVQSLEVLKVWGCNELEEIVSNDEEGYFSFTSSSKDSCSRSTISCLPNLKKLAVLGDPKLRNICKGLLICNSIERIEVISCRNLESLPPFLPSINGQPSAPPALKVIQISLLGWESLKWENPYMKKILQPFVRYGEF</sequence>
<keyword evidence="9" id="KW-1185">Reference proteome</keyword>
<protein>
    <submittedName>
        <fullName evidence="10 11">Disease resistance protein At4g10780</fullName>
    </submittedName>
</protein>
<dbReference type="InterPro" id="IPR057135">
    <property type="entry name" value="At4g27190-like_LRR"/>
</dbReference>